<comment type="subcellular location">
    <subcellularLocation>
        <location evidence="10">Cytoplasm</location>
    </subcellularLocation>
</comment>
<dbReference type="SUPFAM" id="SSF55681">
    <property type="entry name" value="Class II aaRS and biotin synthetases"/>
    <property type="match status" value="1"/>
</dbReference>
<keyword evidence="14" id="KW-1185">Reference proteome</keyword>
<dbReference type="SUPFAM" id="SSF52954">
    <property type="entry name" value="Class II aaRS ABD-related"/>
    <property type="match status" value="1"/>
</dbReference>
<sequence>MASDKTARRPKAETPKGFRDYFGAEVTERKAMLDAIAEVYHRYGFEALETSAVETVEALGKFLPDVDRPNEGVFGWQDEDKDWLALRYDLTAPLARVAAQFRNDLPSPYRRYAMGPVWRNEKPGPGRFRQFYQCDADTVGAPSVAADAEICAMLSDALETVGIPRGDYVIRVNNRKVLNGVMEVAGVLDPADPSKFEAERGIVLRAIDKIDRLGEDGVRALLGAGRKDESGDFTKGAGLSEAQAEVVMGFVGANERVTQLLARQQDVAFGMGDEQQTRELGYAAGLGVPGIAKKEKGNIPDASFNLRNRKTLEYLLELVGPSEVGKQGVEELLEISRLLAAQGYGPDRIIIDPGVVRGLGYYTGPVFEAELTFEILDEKGRKRSFGSVAGGGRYDDLVKRFTGQAVPATGVSIGVDRLLAALRAKGRMGGEAAGPVVVTVMDRDRMADYFAMASDLRKSNIRAEVYLGNPKNFGNQLKYADKRASPVAVIQGSAEREKGTVILKDLILGAKIAESATLEEWKDRPAQVEVPRADLVAAVRKMLGQ</sequence>
<keyword evidence="8 10" id="KW-0030">Aminoacyl-tRNA synthetase</keyword>
<feature type="binding site" evidence="11">
    <location>
        <begin position="361"/>
        <end position="362"/>
    </location>
    <ligand>
        <name>L-histidine</name>
        <dbReference type="ChEBI" id="CHEBI:57595"/>
    </ligand>
</feature>
<keyword evidence="4 10" id="KW-0436">Ligase</keyword>
<feature type="binding site" evidence="11">
    <location>
        <position position="133"/>
    </location>
    <ligand>
        <name>L-histidine</name>
        <dbReference type="ChEBI" id="CHEBI:57595"/>
    </ligand>
</feature>
<dbReference type="EMBL" id="CP069370">
    <property type="protein sequence ID" value="QYZ71825.1"/>
    <property type="molecule type" value="Genomic_DNA"/>
</dbReference>
<dbReference type="InterPro" id="IPR041715">
    <property type="entry name" value="HisRS-like_core"/>
</dbReference>
<dbReference type="Gene3D" id="3.30.930.10">
    <property type="entry name" value="Bira Bifunctional Protein, Domain 2"/>
    <property type="match status" value="1"/>
</dbReference>
<dbReference type="InterPro" id="IPR036621">
    <property type="entry name" value="Anticodon-bd_dom_sf"/>
</dbReference>
<dbReference type="PROSITE" id="PS50862">
    <property type="entry name" value="AA_TRNA_LIGASE_II"/>
    <property type="match status" value="1"/>
</dbReference>
<feature type="binding site" evidence="11">
    <location>
        <position position="137"/>
    </location>
    <ligand>
        <name>L-histidine</name>
        <dbReference type="ChEBI" id="CHEBI:57595"/>
    </ligand>
</feature>
<evidence type="ECO:0000313" key="13">
    <source>
        <dbReference type="EMBL" id="QYZ71825.1"/>
    </source>
</evidence>
<dbReference type="InterPro" id="IPR033656">
    <property type="entry name" value="HisRS_anticodon"/>
</dbReference>
<accession>A0A8G0ZYF7</accession>
<evidence type="ECO:0000259" key="12">
    <source>
        <dbReference type="PROSITE" id="PS50862"/>
    </source>
</evidence>
<proteinExistence type="inferred from homology"/>
<evidence type="ECO:0000256" key="3">
    <source>
        <dbReference type="ARBA" id="ARBA00022490"/>
    </source>
</evidence>
<comment type="similarity">
    <text evidence="1 10">Belongs to the class-II aminoacyl-tRNA synthetase family.</text>
</comment>
<keyword evidence="5 10" id="KW-0547">Nucleotide-binding</keyword>
<dbReference type="PANTHER" id="PTHR11476:SF7">
    <property type="entry name" value="HISTIDINE--TRNA LIGASE"/>
    <property type="match status" value="1"/>
</dbReference>
<keyword evidence="7 10" id="KW-0648">Protein biosynthesis</keyword>
<feature type="binding site" evidence="11">
    <location>
        <position position="357"/>
    </location>
    <ligand>
        <name>L-histidine</name>
        <dbReference type="ChEBI" id="CHEBI:57595"/>
    </ligand>
</feature>
<dbReference type="RefSeq" id="WP_220664419.1">
    <property type="nucleotide sequence ID" value="NZ_CP069370.1"/>
</dbReference>
<evidence type="ECO:0000256" key="6">
    <source>
        <dbReference type="ARBA" id="ARBA00022840"/>
    </source>
</evidence>
<dbReference type="NCBIfam" id="TIGR00442">
    <property type="entry name" value="hisS"/>
    <property type="match status" value="1"/>
</dbReference>
<evidence type="ECO:0000256" key="4">
    <source>
        <dbReference type="ARBA" id="ARBA00022598"/>
    </source>
</evidence>
<dbReference type="GO" id="GO:0004821">
    <property type="term" value="F:histidine-tRNA ligase activity"/>
    <property type="evidence" value="ECO:0007669"/>
    <property type="project" value="UniProtKB-UniRule"/>
</dbReference>
<feature type="domain" description="Aminoacyl-transfer RNA synthetases class-II family profile" evidence="12">
    <location>
        <begin position="17"/>
        <end position="435"/>
    </location>
</feature>
<evidence type="ECO:0000256" key="5">
    <source>
        <dbReference type="ARBA" id="ARBA00022741"/>
    </source>
</evidence>
<evidence type="ECO:0000256" key="2">
    <source>
        <dbReference type="ARBA" id="ARBA00011738"/>
    </source>
</evidence>
<evidence type="ECO:0000256" key="9">
    <source>
        <dbReference type="ARBA" id="ARBA00047639"/>
    </source>
</evidence>
<dbReference type="EC" id="6.1.1.21" evidence="10"/>
<dbReference type="InterPro" id="IPR045864">
    <property type="entry name" value="aa-tRNA-synth_II/BPL/LPL"/>
</dbReference>
<dbReference type="Proteomes" id="UP000826300">
    <property type="component" value="Chromosome"/>
</dbReference>
<comment type="subunit">
    <text evidence="2 10">Homodimer.</text>
</comment>
<protein>
    <recommendedName>
        <fullName evidence="10">Histidine--tRNA ligase</fullName>
        <ecNumber evidence="10">6.1.1.21</ecNumber>
    </recommendedName>
    <alternativeName>
        <fullName evidence="10">Histidyl-tRNA synthetase</fullName>
        <shortName evidence="10">HisRS</shortName>
    </alternativeName>
</protein>
<reference evidence="13" key="1">
    <citation type="submission" date="2021-02" db="EMBL/GenBank/DDBJ databases">
        <title>Rhodobacter shimadae sp. nov., an aerobic anoxygenic phototrophic bacterium isolated from a hot spring.</title>
        <authorList>
            <person name="Muramatsu S."/>
            <person name="Haruta S."/>
            <person name="Hirose S."/>
            <person name="Hanada S."/>
        </authorList>
    </citation>
    <scope>NUCLEOTIDE SEQUENCE</scope>
    <source>
        <strain evidence="13">N10</strain>
    </source>
</reference>
<evidence type="ECO:0000256" key="11">
    <source>
        <dbReference type="PIRSR" id="PIRSR001549-1"/>
    </source>
</evidence>
<dbReference type="CDD" id="cd00859">
    <property type="entry name" value="HisRS_anticodon"/>
    <property type="match status" value="1"/>
</dbReference>
<dbReference type="HAMAP" id="MF_00127">
    <property type="entry name" value="His_tRNA_synth"/>
    <property type="match status" value="1"/>
</dbReference>
<name>A0A8G0ZYF7_9RHOB</name>
<dbReference type="GO" id="GO:0005737">
    <property type="term" value="C:cytoplasm"/>
    <property type="evidence" value="ECO:0007669"/>
    <property type="project" value="UniProtKB-SubCell"/>
</dbReference>
<dbReference type="Pfam" id="PF13393">
    <property type="entry name" value="tRNA-synt_His"/>
    <property type="match status" value="2"/>
</dbReference>
<feature type="binding site" evidence="11">
    <location>
        <begin position="89"/>
        <end position="91"/>
    </location>
    <ligand>
        <name>L-histidine</name>
        <dbReference type="ChEBI" id="CHEBI:57595"/>
    </ligand>
</feature>
<dbReference type="PANTHER" id="PTHR11476">
    <property type="entry name" value="HISTIDYL-TRNA SYNTHETASE"/>
    <property type="match status" value="1"/>
</dbReference>
<keyword evidence="3 10" id="KW-0963">Cytoplasm</keyword>
<evidence type="ECO:0000256" key="1">
    <source>
        <dbReference type="ARBA" id="ARBA00008226"/>
    </source>
</evidence>
<dbReference type="GO" id="GO:0006427">
    <property type="term" value="P:histidyl-tRNA aminoacylation"/>
    <property type="evidence" value="ECO:0007669"/>
    <property type="project" value="UniProtKB-UniRule"/>
</dbReference>
<dbReference type="GO" id="GO:0005524">
    <property type="term" value="F:ATP binding"/>
    <property type="evidence" value="ECO:0007669"/>
    <property type="project" value="UniProtKB-UniRule"/>
</dbReference>
<dbReference type="PIRSF" id="PIRSF001549">
    <property type="entry name" value="His-tRNA_synth"/>
    <property type="match status" value="1"/>
</dbReference>
<dbReference type="InterPro" id="IPR004154">
    <property type="entry name" value="Anticodon-bd"/>
</dbReference>
<dbReference type="CDD" id="cd00773">
    <property type="entry name" value="HisRS-like_core"/>
    <property type="match status" value="1"/>
</dbReference>
<evidence type="ECO:0000256" key="8">
    <source>
        <dbReference type="ARBA" id="ARBA00023146"/>
    </source>
</evidence>
<organism evidence="13 14">
    <name type="scientific">Neotabrizicola shimadae</name>
    <dbReference type="NCBI Taxonomy" id="2807096"/>
    <lineage>
        <taxon>Bacteria</taxon>
        <taxon>Pseudomonadati</taxon>
        <taxon>Pseudomonadota</taxon>
        <taxon>Alphaproteobacteria</taxon>
        <taxon>Rhodobacterales</taxon>
        <taxon>Paracoccaceae</taxon>
        <taxon>Neotabrizicola</taxon>
    </lineage>
</organism>
<dbReference type="Pfam" id="PF03129">
    <property type="entry name" value="HGTP_anticodon"/>
    <property type="match status" value="1"/>
</dbReference>
<keyword evidence="6 10" id="KW-0067">ATP-binding</keyword>
<dbReference type="InterPro" id="IPR006195">
    <property type="entry name" value="aa-tRNA-synth_II"/>
</dbReference>
<dbReference type="InterPro" id="IPR004516">
    <property type="entry name" value="HisRS/HisZ"/>
</dbReference>
<evidence type="ECO:0000256" key="10">
    <source>
        <dbReference type="HAMAP-Rule" id="MF_00127"/>
    </source>
</evidence>
<dbReference type="Gene3D" id="3.40.50.800">
    <property type="entry name" value="Anticodon-binding domain"/>
    <property type="match status" value="1"/>
</dbReference>
<dbReference type="InterPro" id="IPR015807">
    <property type="entry name" value="His-tRNA-ligase"/>
</dbReference>
<dbReference type="AlphaFoldDB" id="A0A8G0ZYF7"/>
<dbReference type="KEGG" id="nsm:JO391_02775"/>
<evidence type="ECO:0000256" key="7">
    <source>
        <dbReference type="ARBA" id="ARBA00022917"/>
    </source>
</evidence>
<gene>
    <name evidence="10" type="primary">hisS</name>
    <name evidence="13" type="ORF">JO391_02775</name>
</gene>
<evidence type="ECO:0000313" key="14">
    <source>
        <dbReference type="Proteomes" id="UP000826300"/>
    </source>
</evidence>
<feature type="binding site" evidence="11">
    <location>
        <position position="119"/>
    </location>
    <ligand>
        <name>L-histidine</name>
        <dbReference type="ChEBI" id="CHEBI:57595"/>
    </ligand>
</feature>
<comment type="catalytic activity">
    <reaction evidence="9 10">
        <text>tRNA(His) + L-histidine + ATP = L-histidyl-tRNA(His) + AMP + diphosphate + H(+)</text>
        <dbReference type="Rhea" id="RHEA:17313"/>
        <dbReference type="Rhea" id="RHEA-COMP:9665"/>
        <dbReference type="Rhea" id="RHEA-COMP:9689"/>
        <dbReference type="ChEBI" id="CHEBI:15378"/>
        <dbReference type="ChEBI" id="CHEBI:30616"/>
        <dbReference type="ChEBI" id="CHEBI:33019"/>
        <dbReference type="ChEBI" id="CHEBI:57595"/>
        <dbReference type="ChEBI" id="CHEBI:78442"/>
        <dbReference type="ChEBI" id="CHEBI:78527"/>
        <dbReference type="ChEBI" id="CHEBI:456215"/>
        <dbReference type="EC" id="6.1.1.21"/>
    </reaction>
</comment>